<evidence type="ECO:0000313" key="3">
    <source>
        <dbReference type="Proteomes" id="UP001620461"/>
    </source>
</evidence>
<accession>A0ABW8JJE2</accession>
<dbReference type="PANTHER" id="PTHR37391">
    <property type="entry name" value="E3 UBIQUITIN-PROTEIN LIGASE"/>
    <property type="match status" value="1"/>
</dbReference>
<proteinExistence type="predicted"/>
<dbReference type="InterPro" id="IPR049202">
    <property type="entry name" value="DUF6817"/>
</dbReference>
<organism evidence="2 3">
    <name type="scientific">Dyella jejuensis</name>
    <dbReference type="NCBI Taxonomy" id="1432009"/>
    <lineage>
        <taxon>Bacteria</taxon>
        <taxon>Pseudomonadati</taxon>
        <taxon>Pseudomonadota</taxon>
        <taxon>Gammaproteobacteria</taxon>
        <taxon>Lysobacterales</taxon>
        <taxon>Rhodanobacteraceae</taxon>
        <taxon>Dyella</taxon>
    </lineage>
</organism>
<dbReference type="Pfam" id="PF20680">
    <property type="entry name" value="DUF6817"/>
    <property type="match status" value="1"/>
</dbReference>
<feature type="domain" description="DUF6817" evidence="1">
    <location>
        <begin position="9"/>
        <end position="92"/>
    </location>
</feature>
<reference evidence="2 3" key="1">
    <citation type="submission" date="2020-10" db="EMBL/GenBank/DDBJ databases">
        <title>Phylogeny of dyella-like bacteria.</title>
        <authorList>
            <person name="Fu J."/>
        </authorList>
    </citation>
    <scope>NUCLEOTIDE SEQUENCE [LARGE SCALE GENOMIC DNA]</scope>
    <source>
        <strain evidence="2 3">JP1</strain>
    </source>
</reference>
<evidence type="ECO:0000313" key="2">
    <source>
        <dbReference type="EMBL" id="MFK2901227.1"/>
    </source>
</evidence>
<comment type="caution">
    <text evidence="2">The sequence shown here is derived from an EMBL/GenBank/DDBJ whole genome shotgun (WGS) entry which is preliminary data.</text>
</comment>
<dbReference type="RefSeq" id="WP_404547927.1">
    <property type="nucleotide sequence ID" value="NZ_JADIKJ010000014.1"/>
</dbReference>
<gene>
    <name evidence="2" type="ORF">ISP15_12840</name>
</gene>
<dbReference type="Proteomes" id="UP001620461">
    <property type="component" value="Unassembled WGS sequence"/>
</dbReference>
<protein>
    <recommendedName>
        <fullName evidence="1">DUF6817 domain-containing protein</fullName>
    </recommendedName>
</protein>
<evidence type="ECO:0000259" key="1">
    <source>
        <dbReference type="Pfam" id="PF20680"/>
    </source>
</evidence>
<sequence length="172" mass="19573">MALDPDDFLIAIGTREKSHSGRTLYEHLSGTRDRLRQWGCEEVTCLAGLYHSIYGTNAFRRASVDAANRDQVRQVIGAEAERLVYLFHILERPMALVESLDTFSSFNRKTGEEVELAEDELTKLIEIESANLLDQKSGRRFFEYLLDAVEGSPCEPRPAVLRDIRDYMNVCA</sequence>
<name>A0ABW8JJE2_9GAMM</name>
<keyword evidence="3" id="KW-1185">Reference proteome</keyword>
<dbReference type="PANTHER" id="PTHR37391:SF2">
    <property type="entry name" value="E3 UBIQUITIN-PROTEIN LIGASE"/>
    <property type="match status" value="1"/>
</dbReference>
<dbReference type="EMBL" id="JADIKJ010000014">
    <property type="protein sequence ID" value="MFK2901227.1"/>
    <property type="molecule type" value="Genomic_DNA"/>
</dbReference>